<dbReference type="InterPro" id="IPR023298">
    <property type="entry name" value="ATPase_P-typ_TM_dom_sf"/>
</dbReference>
<dbReference type="CDD" id="cd02094">
    <property type="entry name" value="P-type_ATPase_Cu-like"/>
    <property type="match status" value="1"/>
</dbReference>
<feature type="domain" description="HMA" evidence="20">
    <location>
        <begin position="28"/>
        <end position="94"/>
    </location>
</feature>
<sequence>MASSSAPLLPREDLSPASEAPRSPTHMATTTLKVDGMTCGACTSAVEAAFKGVEGAGTVSVSLIMGRAVVHHDPTILSAETVAEMIEDRGFDARVLATDLRLEIPQEEEEQEEGGNNLLGISSRMPSISTTTLRVGGMTCGACTSAVEGGLADISGVSSVTVSLLSERAVVEHDLSIISPEKIAEIIEDRGFDAEVLETVTRQPNSPSQGKSASRKRPNHVTTTVSIEGMTCGACTSAVENALKNQPGLVRFNVSLLAERAIAVHDPSILPATTITELIENSGFDVHIVSSQEDDSIQSHTSASLALNIYGLPNSTAAADLENLLRETDGVLAADVKLSNSRALISYTPSKVGIRRLVEVVERAGYNALLAESDDSNAQLESLAKTKEIQEWRRAFWFSFSFAVPVMVISMLIPMYAPAIDIGKFELIPGLFSGEIICLLLTIPVQFGIGKRFYTSSFKSLRHGSPTMDVLVMLGTSAAFFFSVLAMLVSIFFKPHSRPNTVFETSTMLITFITLGRWLENRAKGQTSRALSRLMSLAPSMATIYDDPIAAEKFAEGWGSVPSSPEKDKTTTTTTVSTSQKTIPTELIQVGDIVCLRPGDKVPADGIVIRGESYIDEGMITGEAIPIRKIKTSQVMAGTVNGTGWVDFRVTRAGRDTQLSQIVKLVQDAQTSRAPIQRMADIVAGYFVPGIITLGLVTFFGWMILSHILPDPPKIFLAKNSGGTFMVCLKLCISVIVFACPCALGLSTPTAVMVGTGVGAEHGILVKGGAALEEATKINHVVFDKTGTLTMGKMSVSETKMDPTWSSNDWRRRQWWLIVGLAELTSEHPIAKAILAKARAEVGASDEDPLNGSVADFEACVGKGVSAVVEPTSNVGSVRHSVLVGNAIFLRSRDIPVPRSADPDSDPSKITSSISMRPRKDSEHATGSTLIHVAIDGKYAGTIALQDTLKSTAAAAVAALHRMGLTTSLITGDSLSTALAVASAVGIPASSVHASVTPSEKQAIIASLQEGTSTIVAMVGDGINDSPALATAAVGIALASGTDVAIEAADIVLMRPDDLLSVPASLCLARSIFRRIKLNLLWACMYNAIGIPFAMGLFLPFGGVSLHPMAAGAAMAASSVSVVVSSLLLKFWKRPGWLDVQKLEREAELGLIDSSGLGGGVRGSWWKKSPFTYDQRGPARRTFAWLVTLGSDAVMNITGKRRNATDDEGYVPLRTVEPVSV</sequence>
<dbReference type="PRINTS" id="PR00119">
    <property type="entry name" value="CATATPASE"/>
</dbReference>
<evidence type="ECO:0000256" key="2">
    <source>
        <dbReference type="ARBA" id="ARBA00006024"/>
    </source>
</evidence>
<dbReference type="GO" id="GO:0055070">
    <property type="term" value="P:copper ion homeostasis"/>
    <property type="evidence" value="ECO:0007669"/>
    <property type="project" value="TreeGrafter"/>
</dbReference>
<evidence type="ECO:0000256" key="7">
    <source>
        <dbReference type="ARBA" id="ARBA00022737"/>
    </source>
</evidence>
<evidence type="ECO:0000256" key="17">
    <source>
        <dbReference type="ARBA" id="ARBA00080126"/>
    </source>
</evidence>
<feature type="transmembrane region" description="Helical" evidence="18">
    <location>
        <begin position="724"/>
        <end position="746"/>
    </location>
</feature>
<dbReference type="EMBL" id="LCZI01000983">
    <property type="protein sequence ID" value="KKZ63443.1"/>
    <property type="molecule type" value="Genomic_DNA"/>
</dbReference>
<dbReference type="InterPro" id="IPR017969">
    <property type="entry name" value="Heavy-metal-associated_CS"/>
</dbReference>
<dbReference type="GO" id="GO:0043682">
    <property type="term" value="F:P-type divalent copper transporter activity"/>
    <property type="evidence" value="ECO:0007669"/>
    <property type="project" value="TreeGrafter"/>
</dbReference>
<comment type="caution">
    <text evidence="21">The sequence shown here is derived from an EMBL/GenBank/DDBJ whole genome shotgun (WGS) entry which is preliminary data.</text>
</comment>
<comment type="similarity">
    <text evidence="2 18">Belongs to the cation transport ATPase (P-type) (TC 3.A.3) family. Type IB subfamily.</text>
</comment>
<evidence type="ECO:0000256" key="13">
    <source>
        <dbReference type="ARBA" id="ARBA00022989"/>
    </source>
</evidence>
<evidence type="ECO:0000256" key="18">
    <source>
        <dbReference type="RuleBase" id="RU362081"/>
    </source>
</evidence>
<gene>
    <name evidence="21" type="ORF">EMCG_02254</name>
</gene>
<keyword evidence="15" id="KW-0406">Ion transport</keyword>
<dbReference type="PANTHER" id="PTHR43520:SF8">
    <property type="entry name" value="P-TYPE CU(+) TRANSPORTER"/>
    <property type="match status" value="1"/>
</dbReference>
<evidence type="ECO:0000256" key="4">
    <source>
        <dbReference type="ARBA" id="ARBA00022448"/>
    </source>
</evidence>
<dbReference type="GO" id="GO:0016020">
    <property type="term" value="C:membrane"/>
    <property type="evidence" value="ECO:0007669"/>
    <property type="project" value="UniProtKB-SubCell"/>
</dbReference>
<dbReference type="NCBIfam" id="TIGR01494">
    <property type="entry name" value="ATPase_P-type"/>
    <property type="match status" value="2"/>
</dbReference>
<dbReference type="InterPro" id="IPR008250">
    <property type="entry name" value="ATPase_P-typ_transduc_dom_A_sf"/>
</dbReference>
<evidence type="ECO:0000256" key="10">
    <source>
        <dbReference type="ARBA" id="ARBA00022840"/>
    </source>
</evidence>
<dbReference type="Pfam" id="PF00702">
    <property type="entry name" value="Hydrolase"/>
    <property type="match status" value="1"/>
</dbReference>
<keyword evidence="6 18" id="KW-0479">Metal-binding</keyword>
<dbReference type="Pfam" id="PF00403">
    <property type="entry name" value="HMA"/>
    <property type="match status" value="4"/>
</dbReference>
<evidence type="ECO:0000256" key="15">
    <source>
        <dbReference type="ARBA" id="ARBA00023065"/>
    </source>
</evidence>
<dbReference type="InterPro" id="IPR027256">
    <property type="entry name" value="P-typ_ATPase_IB"/>
</dbReference>
<feature type="domain" description="HMA" evidence="20">
    <location>
        <begin position="129"/>
        <end position="195"/>
    </location>
</feature>
<evidence type="ECO:0000256" key="8">
    <source>
        <dbReference type="ARBA" id="ARBA00022741"/>
    </source>
</evidence>
<dbReference type="SFLD" id="SFLDG00002">
    <property type="entry name" value="C1.7:_P-type_atpase_like"/>
    <property type="match status" value="1"/>
</dbReference>
<feature type="transmembrane region" description="Helical" evidence="18">
    <location>
        <begin position="470"/>
        <end position="493"/>
    </location>
</feature>
<dbReference type="Gene3D" id="2.70.150.10">
    <property type="entry name" value="Calcium-transporting ATPase, cytoplasmic transduction domain A"/>
    <property type="match status" value="1"/>
</dbReference>
<feature type="region of interest" description="Disordered" evidence="19">
    <location>
        <begin position="557"/>
        <end position="578"/>
    </location>
</feature>
<keyword evidence="5 18" id="KW-0812">Transmembrane</keyword>
<dbReference type="InterPro" id="IPR044492">
    <property type="entry name" value="P_typ_ATPase_HD_dom"/>
</dbReference>
<feature type="domain" description="HMA" evidence="20">
    <location>
        <begin position="221"/>
        <end position="287"/>
    </location>
</feature>
<dbReference type="CDD" id="cd00371">
    <property type="entry name" value="HMA"/>
    <property type="match status" value="4"/>
</dbReference>
<evidence type="ECO:0000259" key="20">
    <source>
        <dbReference type="PROSITE" id="PS50846"/>
    </source>
</evidence>
<feature type="transmembrane region" description="Helical" evidence="18">
    <location>
        <begin position="428"/>
        <end position="449"/>
    </location>
</feature>
<dbReference type="GO" id="GO:0016887">
    <property type="term" value="F:ATP hydrolysis activity"/>
    <property type="evidence" value="ECO:0007669"/>
    <property type="project" value="InterPro"/>
</dbReference>
<evidence type="ECO:0000256" key="14">
    <source>
        <dbReference type="ARBA" id="ARBA00023008"/>
    </source>
</evidence>
<feature type="transmembrane region" description="Helical" evidence="18">
    <location>
        <begin position="683"/>
        <end position="704"/>
    </location>
</feature>
<feature type="transmembrane region" description="Helical" evidence="18">
    <location>
        <begin position="499"/>
        <end position="519"/>
    </location>
</feature>
<dbReference type="NCBIfam" id="TIGR00003">
    <property type="entry name" value="copper ion binding protein"/>
    <property type="match status" value="2"/>
</dbReference>
<evidence type="ECO:0000256" key="3">
    <source>
        <dbReference type="ARBA" id="ARBA00012517"/>
    </source>
</evidence>
<proteinExistence type="inferred from homology"/>
<dbReference type="InterPro" id="IPR036163">
    <property type="entry name" value="HMA_dom_sf"/>
</dbReference>
<feature type="transmembrane region" description="Helical" evidence="18">
    <location>
        <begin position="1080"/>
        <end position="1103"/>
    </location>
</feature>
<dbReference type="InterPro" id="IPR001757">
    <property type="entry name" value="P_typ_ATPase"/>
</dbReference>
<dbReference type="EC" id="7.2.2.8" evidence="3"/>
<dbReference type="Pfam" id="PF00122">
    <property type="entry name" value="E1-E2_ATPase"/>
    <property type="match status" value="1"/>
</dbReference>
<keyword evidence="14" id="KW-0186">Copper</keyword>
<dbReference type="PRINTS" id="PR00942">
    <property type="entry name" value="CUATPASEI"/>
</dbReference>
<feature type="transmembrane region" description="Helical" evidence="18">
    <location>
        <begin position="395"/>
        <end position="416"/>
    </location>
</feature>
<evidence type="ECO:0000256" key="12">
    <source>
        <dbReference type="ARBA" id="ARBA00022967"/>
    </source>
</evidence>
<dbReference type="InterPro" id="IPR023299">
    <property type="entry name" value="ATPase_P-typ_cyto_dom_N"/>
</dbReference>
<dbReference type="GO" id="GO:0140581">
    <property type="term" value="F:P-type monovalent copper transporter activity"/>
    <property type="evidence" value="ECO:0007669"/>
    <property type="project" value="UniProtKB-EC"/>
</dbReference>
<keyword evidence="16 18" id="KW-0472">Membrane</keyword>
<dbReference type="PROSITE" id="PS00154">
    <property type="entry name" value="ATPASE_E1_E2"/>
    <property type="match status" value="1"/>
</dbReference>
<dbReference type="InterPro" id="IPR018303">
    <property type="entry name" value="ATPase_P-typ_P_site"/>
</dbReference>
<keyword evidence="13 18" id="KW-1133">Transmembrane helix</keyword>
<dbReference type="PROSITE" id="PS50846">
    <property type="entry name" value="HMA_2"/>
    <property type="match status" value="4"/>
</dbReference>
<evidence type="ECO:0000256" key="9">
    <source>
        <dbReference type="ARBA" id="ARBA00022796"/>
    </source>
</evidence>
<evidence type="ECO:0000256" key="5">
    <source>
        <dbReference type="ARBA" id="ARBA00022692"/>
    </source>
</evidence>
<keyword evidence="8 18" id="KW-0547">Nucleotide-binding</keyword>
<dbReference type="AlphaFoldDB" id="A0A0G2HZC5"/>
<dbReference type="InterPro" id="IPR023214">
    <property type="entry name" value="HAD_sf"/>
</dbReference>
<accession>A0A0G2HZC5</accession>
<dbReference type="InterPro" id="IPR059000">
    <property type="entry name" value="ATPase_P-type_domA"/>
</dbReference>
<keyword evidence="10 18" id="KW-0067">ATP-binding</keyword>
<dbReference type="InterPro" id="IPR036412">
    <property type="entry name" value="HAD-like_sf"/>
</dbReference>
<dbReference type="InterPro" id="IPR006122">
    <property type="entry name" value="HMA_Cu_ion-bd"/>
</dbReference>
<evidence type="ECO:0000313" key="22">
    <source>
        <dbReference type="Proteomes" id="UP000034164"/>
    </source>
</evidence>
<evidence type="ECO:0000256" key="6">
    <source>
        <dbReference type="ARBA" id="ARBA00022723"/>
    </source>
</evidence>
<feature type="domain" description="HMA" evidence="20">
    <location>
        <begin position="303"/>
        <end position="369"/>
    </location>
</feature>
<evidence type="ECO:0000256" key="16">
    <source>
        <dbReference type="ARBA" id="ARBA00023136"/>
    </source>
</evidence>
<keyword evidence="9" id="KW-0187">Copper transport</keyword>
<keyword evidence="11" id="KW-0460">Magnesium</keyword>
<dbReference type="InterPro" id="IPR006121">
    <property type="entry name" value="HMA_dom"/>
</dbReference>
<dbReference type="PROSITE" id="PS01047">
    <property type="entry name" value="HMA_1"/>
    <property type="match status" value="2"/>
</dbReference>
<dbReference type="SUPFAM" id="SSF81665">
    <property type="entry name" value="Calcium ATPase, transmembrane domain M"/>
    <property type="match status" value="1"/>
</dbReference>
<evidence type="ECO:0000313" key="21">
    <source>
        <dbReference type="EMBL" id="KKZ63443.1"/>
    </source>
</evidence>
<keyword evidence="7" id="KW-0677">Repeat</keyword>
<dbReference type="VEuPathDB" id="FungiDB:EMCG_02254"/>
<dbReference type="Gene3D" id="3.40.50.1000">
    <property type="entry name" value="HAD superfamily/HAD-like"/>
    <property type="match status" value="1"/>
</dbReference>
<feature type="region of interest" description="Disordered" evidence="19">
    <location>
        <begin position="1"/>
        <end position="25"/>
    </location>
</feature>
<evidence type="ECO:0000256" key="1">
    <source>
        <dbReference type="ARBA" id="ARBA00004127"/>
    </source>
</evidence>
<dbReference type="OrthoDB" id="432719at2759"/>
<dbReference type="FunFam" id="3.30.70.100:FF:000001">
    <property type="entry name" value="ATPase copper transporting beta"/>
    <property type="match status" value="3"/>
</dbReference>
<dbReference type="GO" id="GO:0005524">
    <property type="term" value="F:ATP binding"/>
    <property type="evidence" value="ECO:0007669"/>
    <property type="project" value="UniProtKB-UniRule"/>
</dbReference>
<name>A0A0G2HZC5_9EURO</name>
<dbReference type="SUPFAM" id="SSF56784">
    <property type="entry name" value="HAD-like"/>
    <property type="match status" value="1"/>
</dbReference>
<feature type="transmembrane region" description="Helical" evidence="18">
    <location>
        <begin position="1109"/>
        <end position="1132"/>
    </location>
</feature>
<protein>
    <recommendedName>
        <fullName evidence="3">P-type Cu(+) transporter</fullName>
        <ecNumber evidence="3">7.2.2.8</ecNumber>
    </recommendedName>
    <alternativeName>
        <fullName evidence="17">Cu(2+)-ATPase</fullName>
    </alternativeName>
</protein>
<feature type="region of interest" description="Disordered" evidence="19">
    <location>
        <begin position="897"/>
        <end position="925"/>
    </location>
</feature>
<dbReference type="Gene3D" id="3.30.70.100">
    <property type="match status" value="4"/>
</dbReference>
<dbReference type="NCBIfam" id="TIGR01525">
    <property type="entry name" value="ATPase-IB_hvy"/>
    <property type="match status" value="1"/>
</dbReference>
<dbReference type="SFLD" id="SFLDF00027">
    <property type="entry name" value="p-type_atpase"/>
    <property type="match status" value="1"/>
</dbReference>
<organism evidence="21 22">
    <name type="scientific">[Emmonsia] crescens</name>
    <dbReference type="NCBI Taxonomy" id="73230"/>
    <lineage>
        <taxon>Eukaryota</taxon>
        <taxon>Fungi</taxon>
        <taxon>Dikarya</taxon>
        <taxon>Ascomycota</taxon>
        <taxon>Pezizomycotina</taxon>
        <taxon>Eurotiomycetes</taxon>
        <taxon>Eurotiomycetidae</taxon>
        <taxon>Onygenales</taxon>
        <taxon>Ajellomycetaceae</taxon>
        <taxon>Emergomyces</taxon>
    </lineage>
</organism>
<dbReference type="PANTHER" id="PTHR43520">
    <property type="entry name" value="ATP7, ISOFORM B"/>
    <property type="match status" value="1"/>
</dbReference>
<dbReference type="SUPFAM" id="SSF55008">
    <property type="entry name" value="HMA, heavy metal-associated domain"/>
    <property type="match status" value="4"/>
</dbReference>
<dbReference type="GO" id="GO:0030003">
    <property type="term" value="P:intracellular monoatomic cation homeostasis"/>
    <property type="evidence" value="ECO:0007669"/>
    <property type="project" value="UniProtKB-ARBA"/>
</dbReference>
<dbReference type="SFLD" id="SFLDS00003">
    <property type="entry name" value="Haloacid_Dehalogenase"/>
    <property type="match status" value="1"/>
</dbReference>
<evidence type="ECO:0000256" key="11">
    <source>
        <dbReference type="ARBA" id="ARBA00022842"/>
    </source>
</evidence>
<comment type="subcellular location">
    <subcellularLocation>
        <location evidence="1">Endomembrane system</location>
        <topology evidence="1">Multi-pass membrane protein</topology>
    </subcellularLocation>
    <subcellularLocation>
        <location evidence="18">Membrane</location>
    </subcellularLocation>
</comment>
<dbReference type="SUPFAM" id="SSF81653">
    <property type="entry name" value="Calcium ATPase, transduction domain A"/>
    <property type="match status" value="1"/>
</dbReference>
<evidence type="ECO:0000256" key="19">
    <source>
        <dbReference type="SAM" id="MobiDB-lite"/>
    </source>
</evidence>
<dbReference type="Proteomes" id="UP000034164">
    <property type="component" value="Unassembled WGS sequence"/>
</dbReference>
<keyword evidence="12" id="KW-1278">Translocase</keyword>
<dbReference type="Gene3D" id="3.40.1110.10">
    <property type="entry name" value="Calcium-transporting ATPase, cytoplasmic domain N"/>
    <property type="match status" value="1"/>
</dbReference>
<reference evidence="22" key="1">
    <citation type="journal article" date="2015" name="PLoS Genet.">
        <title>The dynamic genome and transcriptome of the human fungal pathogen Blastomyces and close relative Emmonsia.</title>
        <authorList>
            <person name="Munoz J.F."/>
            <person name="Gauthier G.M."/>
            <person name="Desjardins C.A."/>
            <person name="Gallo J.E."/>
            <person name="Holder J."/>
            <person name="Sullivan T.D."/>
            <person name="Marty A.J."/>
            <person name="Carmen J.C."/>
            <person name="Chen Z."/>
            <person name="Ding L."/>
            <person name="Gujja S."/>
            <person name="Magrini V."/>
            <person name="Misas E."/>
            <person name="Mitreva M."/>
            <person name="Priest M."/>
            <person name="Saif S."/>
            <person name="Whiston E.A."/>
            <person name="Young S."/>
            <person name="Zeng Q."/>
            <person name="Goldman W.E."/>
            <person name="Mardis E.R."/>
            <person name="Taylor J.W."/>
            <person name="McEwen J.G."/>
            <person name="Clay O.K."/>
            <person name="Klein B.S."/>
            <person name="Cuomo C.A."/>
        </authorList>
    </citation>
    <scope>NUCLEOTIDE SEQUENCE [LARGE SCALE GENOMIC DNA]</scope>
    <source>
        <strain evidence="22">UAMH 3008</strain>
    </source>
</reference>
<dbReference type="GO" id="GO:0012505">
    <property type="term" value="C:endomembrane system"/>
    <property type="evidence" value="ECO:0007669"/>
    <property type="project" value="UniProtKB-SubCell"/>
</dbReference>
<dbReference type="FunFam" id="2.70.150.10:FF:000002">
    <property type="entry name" value="Copper-transporting ATPase 1, putative"/>
    <property type="match status" value="1"/>
</dbReference>
<keyword evidence="4" id="KW-0813">Transport</keyword>
<dbReference type="GO" id="GO:0005507">
    <property type="term" value="F:copper ion binding"/>
    <property type="evidence" value="ECO:0007669"/>
    <property type="project" value="InterPro"/>
</dbReference>